<dbReference type="SUPFAM" id="SSF49344">
    <property type="entry name" value="CBD9-like"/>
    <property type="match status" value="1"/>
</dbReference>
<gene>
    <name evidence="4" type="ORF">ED733_002739</name>
</gene>
<evidence type="ECO:0000313" key="5">
    <source>
        <dbReference type="Proteomes" id="UP000317257"/>
    </source>
</evidence>
<evidence type="ECO:0000259" key="3">
    <source>
        <dbReference type="Pfam" id="PF16010"/>
    </source>
</evidence>
<dbReference type="PANTHER" id="PTHR47190:SF1">
    <property type="entry name" value="GLUCOSE-METHANOL-CHOLINE OXIDOREDUCTASE N-TERMINAL DOMAIN-CONTAINING PROTEIN"/>
    <property type="match status" value="1"/>
</dbReference>
<feature type="region of interest" description="Disordered" evidence="1">
    <location>
        <begin position="211"/>
        <end position="233"/>
    </location>
</feature>
<keyword evidence="2" id="KW-0732">Signal</keyword>
<name>A0A5C6G306_METRR</name>
<evidence type="ECO:0000256" key="1">
    <source>
        <dbReference type="SAM" id="MobiDB-lite"/>
    </source>
</evidence>
<reference evidence="5" key="1">
    <citation type="submission" date="2018-12" db="EMBL/GenBank/DDBJ databases">
        <title>The complete genome of Metarhizium rileyi, a key fungal pathogen of Lepidoptera.</title>
        <authorList>
            <person name="Binneck E."/>
            <person name="Lastra C.C.L."/>
            <person name="Sosa-Gomez D.R."/>
        </authorList>
    </citation>
    <scope>NUCLEOTIDE SEQUENCE [LARGE SCALE GENOMIC DNA]</scope>
    <source>
        <strain evidence="5">Cep018-CH2</strain>
    </source>
</reference>
<dbReference type="EMBL" id="SBHS01000036">
    <property type="protein sequence ID" value="TWU71844.1"/>
    <property type="molecule type" value="Genomic_DNA"/>
</dbReference>
<organism evidence="4 5">
    <name type="scientific">Metarhizium rileyi (strain RCEF 4871)</name>
    <name type="common">Nomuraea rileyi</name>
    <dbReference type="NCBI Taxonomy" id="1649241"/>
    <lineage>
        <taxon>Eukaryota</taxon>
        <taxon>Fungi</taxon>
        <taxon>Dikarya</taxon>
        <taxon>Ascomycota</taxon>
        <taxon>Pezizomycotina</taxon>
        <taxon>Sordariomycetes</taxon>
        <taxon>Hypocreomycetidae</taxon>
        <taxon>Hypocreales</taxon>
        <taxon>Clavicipitaceae</taxon>
        <taxon>Metarhizium</taxon>
    </lineage>
</organism>
<dbReference type="Pfam" id="PF16010">
    <property type="entry name" value="CDH-cyt"/>
    <property type="match status" value="1"/>
</dbReference>
<feature type="domain" description="Cellobiose dehydrogenase-like cytochrome" evidence="3">
    <location>
        <begin position="33"/>
        <end position="194"/>
    </location>
</feature>
<dbReference type="CDD" id="cd09630">
    <property type="entry name" value="CDH_like_cytochrome"/>
    <property type="match status" value="1"/>
</dbReference>
<evidence type="ECO:0000313" key="4">
    <source>
        <dbReference type="EMBL" id="TWU71844.1"/>
    </source>
</evidence>
<dbReference type="Proteomes" id="UP000317257">
    <property type="component" value="Unassembled WGS sequence"/>
</dbReference>
<feature type="signal peptide" evidence="2">
    <location>
        <begin position="1"/>
        <end position="25"/>
    </location>
</feature>
<protein>
    <recommendedName>
        <fullName evidence="3">Cellobiose dehydrogenase-like cytochrome domain-containing protein</fullName>
    </recommendedName>
</protein>
<dbReference type="PANTHER" id="PTHR47190">
    <property type="entry name" value="DEHYDROGENASE, PUTATIVE-RELATED"/>
    <property type="match status" value="1"/>
</dbReference>
<sequence length="233" mass="24552">MWSSPHVFTHTVLYAAAALLSQGHCQKKVTAAFTDAATNISFQRFFGAKTSFAFGIALPEAPNNSFIGQLSFPLSDGAGWGGWSLTDDMKGPLLMAALGRRHESLTDNFKARPIATGTSVNSSSLTYTFLCEECLDEALELVATAATGTAKMGWALGSNKVENSASPAAMLNFHHLGFGGFQAQLAEARSAQFDQWATMAGAPLAPAAGASLIESEKKKKKEKGKDEIKGGVG</sequence>
<accession>A0A5C6G306</accession>
<dbReference type="Gene3D" id="2.60.40.1210">
    <property type="entry name" value="Cellobiose dehydrogenase, cytochrome domain"/>
    <property type="match status" value="2"/>
</dbReference>
<comment type="caution">
    <text evidence="4">The sequence shown here is derived from an EMBL/GenBank/DDBJ whole genome shotgun (WGS) entry which is preliminary data.</text>
</comment>
<dbReference type="AlphaFoldDB" id="A0A5C6G306"/>
<feature type="chain" id="PRO_5022811710" description="Cellobiose dehydrogenase-like cytochrome domain-containing protein" evidence="2">
    <location>
        <begin position="26"/>
        <end position="233"/>
    </location>
</feature>
<dbReference type="InterPro" id="IPR053208">
    <property type="entry name" value="GMC_Oxidoreductase_CD"/>
</dbReference>
<proteinExistence type="predicted"/>
<feature type="compositionally biased region" description="Basic and acidic residues" evidence="1">
    <location>
        <begin position="223"/>
        <end position="233"/>
    </location>
</feature>
<evidence type="ECO:0000256" key="2">
    <source>
        <dbReference type="SAM" id="SignalP"/>
    </source>
</evidence>
<dbReference type="InterPro" id="IPR015920">
    <property type="entry name" value="Cellobiose_DH-like_cyt"/>
</dbReference>